<organism evidence="1 2">
    <name type="scientific">Anoxybacterium hadale</name>
    <dbReference type="NCBI Taxonomy" id="3408580"/>
    <lineage>
        <taxon>Bacteria</taxon>
        <taxon>Bacillati</taxon>
        <taxon>Bacillota</taxon>
        <taxon>Clostridia</taxon>
        <taxon>Peptostreptococcales</taxon>
        <taxon>Anaerovoracaceae</taxon>
        <taxon>Anoxybacterium</taxon>
    </lineage>
</organism>
<evidence type="ECO:0000313" key="1">
    <source>
        <dbReference type="EMBL" id="QOX64569.1"/>
    </source>
</evidence>
<dbReference type="Proteomes" id="UP000594014">
    <property type="component" value="Chromosome"/>
</dbReference>
<name>A0ACD1AE49_9FIRM</name>
<accession>A0ACD1AE49</accession>
<dbReference type="EMBL" id="CP042469">
    <property type="protein sequence ID" value="QOX64569.1"/>
    <property type="molecule type" value="Genomic_DNA"/>
</dbReference>
<reference evidence="1" key="1">
    <citation type="submission" date="2019-08" db="EMBL/GenBank/DDBJ databases">
        <title>Genome sequence of Clostridiales bacterium MT110.</title>
        <authorList>
            <person name="Cao J."/>
        </authorList>
    </citation>
    <scope>NUCLEOTIDE SEQUENCE</scope>
    <source>
        <strain evidence="1">MT110</strain>
    </source>
</reference>
<evidence type="ECO:0000313" key="2">
    <source>
        <dbReference type="Proteomes" id="UP000594014"/>
    </source>
</evidence>
<keyword evidence="1" id="KW-0489">Methyltransferase</keyword>
<protein>
    <submittedName>
        <fullName evidence="1">Homocysteine methyltransferase</fullName>
    </submittedName>
</protein>
<proteinExistence type="predicted"/>
<keyword evidence="2" id="KW-1185">Reference proteome</keyword>
<keyword evidence="1" id="KW-0808">Transferase</keyword>
<gene>
    <name evidence="1" type="ORF">FRZ06_15075</name>
</gene>
<sequence>MKKIKDLLGKKIIVCDGAMGTMLQHHGLKAGELPELLNFTHPDTIKEIHKAYYLAGSDFVTTNTFGCNHPKFEGTGYTVAQIIEQAVMLAKEAAKEVMEQTAEAGATTGDTQASRVFSAEKYVALDLGPIGKLMEPVGELTFDEAYDIYKEQVEAGEKAGADLIIIETQTDIYETKAAVLAAKENSSLPVFCSLTFQEDGRMLMGTDPQTAVNILQDMGIDAIGVNCSLGPKQIIPIVKEILKYSKLPVLVQPNAGLPVIVDGATTFEVDIPEYLDAMEEMLQAGIAVAGGCCGTNPEYIGALAKKIAGNPYPALLAEAEEERKAKAVTAVSSSTKTVVLDHRIRIIGERINPTGKKLLKEALKAGDLSYIEKEAIDQVKAGAEILDINVGLPEIDEHEMMLAAVKRVSSAVKVPLQIDSANPAVLEAAVRYYNGKPIINSVNGKAENMEEIFPIVKKYGACVIALTLDEKGLPKDTEERLAIAERIIKTAERYGIGRERILVDCLTLTVSAQQNAGRDTLEAIRRVKKEFGVRTTLGASNVSFGLPERKLLNRTFLAMALEAGLDAPITDPLVPEYIDTIHAFEALSCKDIESKDYIRLYGGQPDSQKAAEKKAAAVQGAEQAFTLEEIIIEGYDERAAAATEALLKTMKPLEIVEQKIIPALEIVGKDYESGASFLPQLIKSADTVKSAFTVLKEAMKASGGMTSYGKMILATVQGDIHDIGKNIVKVLLENYGYEVVDLGKDVPIEKVVETAKSMDIKMVGLSALMTTTVVNMEKTIQALKEAGLDCVTAVGGAVLTEDYAKKIGADFYCKDAMDTVRAANLIFKK</sequence>